<dbReference type="EMBL" id="AOHO01000045">
    <property type="protein sequence ID" value="EME61578.1"/>
    <property type="molecule type" value="Genomic_DNA"/>
</dbReference>
<evidence type="ECO:0000313" key="5">
    <source>
        <dbReference type="Proteomes" id="UP000054226"/>
    </source>
</evidence>
<feature type="domain" description="Penicillin-binding protein transpeptidase" evidence="2">
    <location>
        <begin position="273"/>
        <end position="537"/>
    </location>
</feature>
<dbReference type="GO" id="GO:0008658">
    <property type="term" value="F:penicillin binding"/>
    <property type="evidence" value="ECO:0007669"/>
    <property type="project" value="InterPro"/>
</dbReference>
<dbReference type="Proteomes" id="UP000054226">
    <property type="component" value="Unassembled WGS sequence"/>
</dbReference>
<dbReference type="GO" id="GO:0005886">
    <property type="term" value="C:plasma membrane"/>
    <property type="evidence" value="ECO:0007669"/>
    <property type="project" value="TreeGrafter"/>
</dbReference>
<dbReference type="InterPro" id="IPR012338">
    <property type="entry name" value="Beta-lactam/transpept-like"/>
</dbReference>
<dbReference type="GO" id="GO:0046677">
    <property type="term" value="P:response to antibiotic"/>
    <property type="evidence" value="ECO:0007669"/>
    <property type="project" value="InterPro"/>
</dbReference>
<dbReference type="AlphaFoldDB" id="M2ZL16"/>
<comment type="caution">
    <text evidence="4">The sequence shown here is derived from an EMBL/GenBank/DDBJ whole genome shotgun (WGS) entry which is preliminary data.</text>
</comment>
<dbReference type="GO" id="GO:0071555">
    <property type="term" value="P:cell wall organization"/>
    <property type="evidence" value="ECO:0007669"/>
    <property type="project" value="TreeGrafter"/>
</dbReference>
<organism evidence="4 5">
    <name type="scientific">Amycolatopsis decaplanina DSM 44594</name>
    <dbReference type="NCBI Taxonomy" id="1284240"/>
    <lineage>
        <taxon>Bacteria</taxon>
        <taxon>Bacillati</taxon>
        <taxon>Actinomycetota</taxon>
        <taxon>Actinomycetes</taxon>
        <taxon>Pseudonocardiales</taxon>
        <taxon>Pseudonocardiaceae</taxon>
        <taxon>Amycolatopsis</taxon>
    </lineage>
</organism>
<evidence type="ECO:0000259" key="3">
    <source>
        <dbReference type="Pfam" id="PF05223"/>
    </source>
</evidence>
<reference evidence="4 5" key="1">
    <citation type="journal article" date="2013" name="Genome Announc.">
        <title>Draft Genome Sequence of Amycolatopsis decaplanina Strain DSM 44594T.</title>
        <authorList>
            <person name="Kaur N."/>
            <person name="Kumar S."/>
            <person name="Bala M."/>
            <person name="Raghava G.P."/>
            <person name="Mayilraj S."/>
        </authorList>
    </citation>
    <scope>NUCLEOTIDE SEQUENCE [LARGE SCALE GENOMIC DNA]</scope>
    <source>
        <strain evidence="4 5">DSM 44594</strain>
    </source>
</reference>
<dbReference type="InterPro" id="IPR001460">
    <property type="entry name" value="PCN-bd_Tpept"/>
</dbReference>
<dbReference type="PANTHER" id="PTHR30627:SF24">
    <property type="entry name" value="PENICILLIN-BINDING PROTEIN 4B"/>
    <property type="match status" value="1"/>
</dbReference>
<name>M2ZL16_9PSEU</name>
<dbReference type="Pfam" id="PF00905">
    <property type="entry name" value="Transpeptidase"/>
    <property type="match status" value="1"/>
</dbReference>
<accession>M2ZL16</accession>
<keyword evidence="1" id="KW-0472">Membrane</keyword>
<gene>
    <name evidence="4" type="ORF">H074_10415</name>
</gene>
<proteinExistence type="predicted"/>
<dbReference type="InterPro" id="IPR007887">
    <property type="entry name" value="MecA_N"/>
</dbReference>
<keyword evidence="1" id="KW-0812">Transmembrane</keyword>
<dbReference type="Gene3D" id="3.40.710.10">
    <property type="entry name" value="DD-peptidase/beta-lactamase superfamily"/>
    <property type="match status" value="1"/>
</dbReference>
<dbReference type="GO" id="GO:0071972">
    <property type="term" value="F:peptidoglycan L,D-transpeptidase activity"/>
    <property type="evidence" value="ECO:0007669"/>
    <property type="project" value="TreeGrafter"/>
</dbReference>
<dbReference type="PATRIC" id="fig|1284240.4.peg.2114"/>
<dbReference type="SUPFAM" id="SSF56601">
    <property type="entry name" value="beta-lactamase/transpeptidase-like"/>
    <property type="match status" value="1"/>
</dbReference>
<evidence type="ECO:0000256" key="1">
    <source>
        <dbReference type="SAM" id="Phobius"/>
    </source>
</evidence>
<keyword evidence="5" id="KW-1185">Reference proteome</keyword>
<feature type="domain" description="NTF2-like N-terminal transpeptidase" evidence="3">
    <location>
        <begin position="116"/>
        <end position="167"/>
    </location>
</feature>
<evidence type="ECO:0000259" key="2">
    <source>
        <dbReference type="Pfam" id="PF00905"/>
    </source>
</evidence>
<sequence>MGESESMSPARKRGILIGAALAVVAIVVAAVVLLVKEDRAPAASGGGPGESTESAQESPAQVAARFLRLFDMGDLTTAPVDDPAAATTAWAGARGALHGASVKTALGEVPTTPGDATTTSATFHAAWTFAGNSVWKYEGKLDLVRNAGKWVVRWAMSVIHPKLEAGQRLSVAPVSAKPVVADRDGKALVGGDAAGVAPILQGALSKVAAEQNGGSGTPATVTVSRVDVSGKPVETLFGQATETDKPLVSTLSVASQTAAQKAVDGFQGPAILVAMKTSGELLAVAQNGAAGNQPTALNGLYSPGSAFKIATATAALQQGGVTADSPLACPGSEQIGTRTLKNDNGFDLGTVSLKTAFAASCNTTFGRLAGQLPADGLAKAATQFGLNADFEIPGLATETGKVEPSSSGDEQVEAGIGQGRVQVSPLGAALMAATVATGKPVVPKLWQGLETKVNAGYQAPPAGVLNQVRAMMREVCTTGTAKALKSSGAVFGKTGTAQFGSGADANGWFVGYRGDVAFAVMLEGSNDSKPAVQLAAKFLAG</sequence>
<evidence type="ECO:0000313" key="4">
    <source>
        <dbReference type="EMBL" id="EME61578.1"/>
    </source>
</evidence>
<dbReference type="Pfam" id="PF05223">
    <property type="entry name" value="MecA_N"/>
    <property type="match status" value="1"/>
</dbReference>
<protein>
    <submittedName>
        <fullName evidence="4">Penicillin-binding protein, transpeptidase</fullName>
    </submittedName>
</protein>
<dbReference type="PANTHER" id="PTHR30627">
    <property type="entry name" value="PEPTIDOGLYCAN D,D-TRANSPEPTIDASE"/>
    <property type="match status" value="1"/>
</dbReference>
<keyword evidence="1" id="KW-1133">Transmembrane helix</keyword>
<dbReference type="InterPro" id="IPR050515">
    <property type="entry name" value="Beta-lactam/transpept"/>
</dbReference>
<feature type="transmembrane region" description="Helical" evidence="1">
    <location>
        <begin position="15"/>
        <end position="35"/>
    </location>
</feature>